<dbReference type="SUPFAM" id="SSF51445">
    <property type="entry name" value="(Trans)glycosidases"/>
    <property type="match status" value="1"/>
</dbReference>
<accession>A0A6B3RKD1</accession>
<dbReference type="EMBL" id="JAAIKE010000002">
    <property type="protein sequence ID" value="NEX46490.1"/>
    <property type="molecule type" value="Genomic_DNA"/>
</dbReference>
<name>A0A6B3RKD1_9RHOB</name>
<sequence>MSLCVEGKSATSGPPPPRLFYLSGFEGTQMFGHGIDVLDTSQHTGRYAADLLQLVTDGITEFRCCIPWHKIERVRGSYDWSWTDRYLDQVRRLGLRPIVDPLHHTSFPHWLENGFANPDFPHRYVAFLTSFARRYPWVSDYTIINEPVATSILCGFTGDWYPHWTGRGGVAQMILGMVRAIHAASIALENLVPALRIVHVDTCERHHALDEAAKDHTEFSNHLRFAVLDLLLGRVAADHPLFELFSRNGLREDELALYRALPSRIDVLGLDYYAHSEMGWTRKGPSEAFRPFGFRKLAKEYAARYPFNLMLSETNVRGRIEDRLTWLRYMVSECEQLTLELMAQGRQFEGFCWYPHIDSTDWCSLCREPNGRIDPQGIYHLTGQFDRMPSELSETYVQLAAGKIEASQIPAYRLENPVLTDRRVGKFLCHMAGFEWREGQPSGAPYACQSPLTLADI</sequence>
<gene>
    <name evidence="1" type="ORF">G3572_09740</name>
</gene>
<dbReference type="Gene3D" id="3.20.20.80">
    <property type="entry name" value="Glycosidases"/>
    <property type="match status" value="1"/>
</dbReference>
<dbReference type="Proteomes" id="UP000481421">
    <property type="component" value="Unassembled WGS sequence"/>
</dbReference>
<dbReference type="PANTHER" id="PTHR12631">
    <property type="entry name" value="ALPHA-L-IDURONIDASE"/>
    <property type="match status" value="1"/>
</dbReference>
<dbReference type="GO" id="GO:0004553">
    <property type="term" value="F:hydrolase activity, hydrolyzing O-glycosyl compounds"/>
    <property type="evidence" value="ECO:0007669"/>
    <property type="project" value="TreeGrafter"/>
</dbReference>
<organism evidence="1 2">
    <name type="scientific">Pseudotabrizicola algicola</name>
    <dbReference type="NCBI Taxonomy" id="2709381"/>
    <lineage>
        <taxon>Bacteria</taxon>
        <taxon>Pseudomonadati</taxon>
        <taxon>Pseudomonadota</taxon>
        <taxon>Alphaproteobacteria</taxon>
        <taxon>Rhodobacterales</taxon>
        <taxon>Paracoccaceae</taxon>
        <taxon>Pseudotabrizicola</taxon>
    </lineage>
</organism>
<dbReference type="PANTHER" id="PTHR12631:SF10">
    <property type="entry name" value="BETA-XYLOSIDASE-LIKE PROTEIN-RELATED"/>
    <property type="match status" value="1"/>
</dbReference>
<proteinExistence type="predicted"/>
<reference evidence="1 2" key="1">
    <citation type="submission" date="2020-02" db="EMBL/GenBank/DDBJ databases">
        <title>Rhodobacter algicola sp. nov., isolated from microalga culture.</title>
        <authorList>
            <person name="Park C.-Y."/>
        </authorList>
    </citation>
    <scope>NUCLEOTIDE SEQUENCE [LARGE SCALE GENOMIC DNA]</scope>
    <source>
        <strain evidence="1 2">ETT8</strain>
    </source>
</reference>
<dbReference type="AlphaFoldDB" id="A0A6B3RKD1"/>
<evidence type="ECO:0000313" key="1">
    <source>
        <dbReference type="EMBL" id="NEX46490.1"/>
    </source>
</evidence>
<dbReference type="InterPro" id="IPR051923">
    <property type="entry name" value="Glycosyl_Hydrolase_39"/>
</dbReference>
<protein>
    <recommendedName>
        <fullName evidence="3">Glycosyl hydrolase family protein</fullName>
    </recommendedName>
</protein>
<evidence type="ECO:0000313" key="2">
    <source>
        <dbReference type="Proteomes" id="UP000481421"/>
    </source>
</evidence>
<keyword evidence="2" id="KW-1185">Reference proteome</keyword>
<comment type="caution">
    <text evidence="1">The sequence shown here is derived from an EMBL/GenBank/DDBJ whole genome shotgun (WGS) entry which is preliminary data.</text>
</comment>
<evidence type="ECO:0008006" key="3">
    <source>
        <dbReference type="Google" id="ProtNLM"/>
    </source>
</evidence>
<dbReference type="InterPro" id="IPR017853">
    <property type="entry name" value="GH"/>
</dbReference>